<sequence>MAPNKIKVSTQQHLYKRKVANKSALRMPQEYSDSDEEDTQLTQPLNDDKELSNLIQLYENHMKKKIQKKRKLEPDFKIKFDNFNDDLSKEILKTEKELFSNIHQIRERTENFLLAKQNLKEIKNFYLDNKLKIQEKLFKELLLKKKKEVKFSSCDYEKKLDLKCEENVEMFAKLVKKLF</sequence>
<reference evidence="2" key="1">
    <citation type="submission" date="2020-05" db="EMBL/GenBank/DDBJ databases">
        <title>Phylogenomic resolution of chytrid fungi.</title>
        <authorList>
            <person name="Stajich J.E."/>
            <person name="Amses K."/>
            <person name="Simmons R."/>
            <person name="Seto K."/>
            <person name="Myers J."/>
            <person name="Bonds A."/>
            <person name="Quandt C.A."/>
            <person name="Barry K."/>
            <person name="Liu P."/>
            <person name="Grigoriev I."/>
            <person name="Longcore J.E."/>
            <person name="James T.Y."/>
        </authorList>
    </citation>
    <scope>NUCLEOTIDE SEQUENCE</scope>
    <source>
        <strain evidence="2">JEL0476</strain>
    </source>
</reference>
<organism evidence="2 3">
    <name type="scientific">Clydaea vesicula</name>
    <dbReference type="NCBI Taxonomy" id="447962"/>
    <lineage>
        <taxon>Eukaryota</taxon>
        <taxon>Fungi</taxon>
        <taxon>Fungi incertae sedis</taxon>
        <taxon>Chytridiomycota</taxon>
        <taxon>Chytridiomycota incertae sedis</taxon>
        <taxon>Chytridiomycetes</taxon>
        <taxon>Lobulomycetales</taxon>
        <taxon>Lobulomycetaceae</taxon>
        <taxon>Clydaea</taxon>
    </lineage>
</organism>
<name>A0AAD5XYV5_9FUNG</name>
<gene>
    <name evidence="2" type="ORF">HK099_002922</name>
</gene>
<keyword evidence="3" id="KW-1185">Reference proteome</keyword>
<protein>
    <submittedName>
        <fullName evidence="2">Uncharacterized protein</fullName>
    </submittedName>
</protein>
<feature type="region of interest" description="Disordered" evidence="1">
    <location>
        <begin position="1"/>
        <end position="45"/>
    </location>
</feature>
<proteinExistence type="predicted"/>
<evidence type="ECO:0000313" key="2">
    <source>
        <dbReference type="EMBL" id="KAJ3227229.1"/>
    </source>
</evidence>
<evidence type="ECO:0000313" key="3">
    <source>
        <dbReference type="Proteomes" id="UP001211065"/>
    </source>
</evidence>
<dbReference type="AlphaFoldDB" id="A0AAD5XYV5"/>
<comment type="caution">
    <text evidence="2">The sequence shown here is derived from an EMBL/GenBank/DDBJ whole genome shotgun (WGS) entry which is preliminary data.</text>
</comment>
<accession>A0AAD5XYV5</accession>
<evidence type="ECO:0000256" key="1">
    <source>
        <dbReference type="SAM" id="MobiDB-lite"/>
    </source>
</evidence>
<dbReference type="EMBL" id="JADGJW010000020">
    <property type="protein sequence ID" value="KAJ3227229.1"/>
    <property type="molecule type" value="Genomic_DNA"/>
</dbReference>
<dbReference type="Proteomes" id="UP001211065">
    <property type="component" value="Unassembled WGS sequence"/>
</dbReference>